<evidence type="ECO:0000313" key="1">
    <source>
        <dbReference type="EMBL" id="MBX62046.1"/>
    </source>
</evidence>
<reference evidence="1" key="1">
    <citation type="submission" date="2018-02" db="EMBL/GenBank/DDBJ databases">
        <title>Rhizophora mucronata_Transcriptome.</title>
        <authorList>
            <person name="Meera S.P."/>
            <person name="Sreeshan A."/>
            <person name="Augustine A."/>
        </authorList>
    </citation>
    <scope>NUCLEOTIDE SEQUENCE</scope>
    <source>
        <tissue evidence="1">Leaf</tissue>
    </source>
</reference>
<accession>A0A2P2Q503</accession>
<protein>
    <submittedName>
        <fullName evidence="1">Uncharacterized protein</fullName>
    </submittedName>
</protein>
<proteinExistence type="predicted"/>
<organism evidence="1">
    <name type="scientific">Rhizophora mucronata</name>
    <name type="common">Asiatic mangrove</name>
    <dbReference type="NCBI Taxonomy" id="61149"/>
    <lineage>
        <taxon>Eukaryota</taxon>
        <taxon>Viridiplantae</taxon>
        <taxon>Streptophyta</taxon>
        <taxon>Embryophyta</taxon>
        <taxon>Tracheophyta</taxon>
        <taxon>Spermatophyta</taxon>
        <taxon>Magnoliopsida</taxon>
        <taxon>eudicotyledons</taxon>
        <taxon>Gunneridae</taxon>
        <taxon>Pentapetalae</taxon>
        <taxon>rosids</taxon>
        <taxon>fabids</taxon>
        <taxon>Malpighiales</taxon>
        <taxon>Rhizophoraceae</taxon>
        <taxon>Rhizophora</taxon>
    </lineage>
</organism>
<dbReference type="AlphaFoldDB" id="A0A2P2Q503"/>
<dbReference type="EMBL" id="GGEC01081562">
    <property type="protein sequence ID" value="MBX62046.1"/>
    <property type="molecule type" value="Transcribed_RNA"/>
</dbReference>
<sequence length="51" mass="5744">MCQAHLPRASAIFLSTESHRAFFGKSIIQINHLEPKLLVVKPSFDGAFYII</sequence>
<name>A0A2P2Q503_RHIMU</name>